<dbReference type="InterPro" id="IPR018357">
    <property type="entry name" value="Hexapep_transf_CS"/>
</dbReference>
<evidence type="ECO:0000256" key="2">
    <source>
        <dbReference type="ARBA" id="ARBA00022679"/>
    </source>
</evidence>
<dbReference type="RefSeq" id="WP_377379283.1">
    <property type="nucleotide sequence ID" value="NZ_JBHSSW010000013.1"/>
</dbReference>
<accession>A0ABW1SBL8</accession>
<name>A0ABW1SBL8_9PROT</name>
<dbReference type="PANTHER" id="PTHR43300">
    <property type="entry name" value="ACETYLTRANSFERASE"/>
    <property type="match status" value="1"/>
</dbReference>
<keyword evidence="3" id="KW-0677">Repeat</keyword>
<reference evidence="6" key="1">
    <citation type="journal article" date="2019" name="Int. J. Syst. Evol. Microbiol.">
        <title>The Global Catalogue of Microorganisms (GCM) 10K type strain sequencing project: providing services to taxonomists for standard genome sequencing and annotation.</title>
        <authorList>
            <consortium name="The Broad Institute Genomics Platform"/>
            <consortium name="The Broad Institute Genome Sequencing Center for Infectious Disease"/>
            <person name="Wu L."/>
            <person name="Ma J."/>
        </authorList>
    </citation>
    <scope>NUCLEOTIDE SEQUENCE [LARGE SCALE GENOMIC DNA]</scope>
    <source>
        <strain evidence="6">CGMCC-1.15741</strain>
    </source>
</reference>
<proteinExistence type="inferred from homology"/>
<evidence type="ECO:0000313" key="6">
    <source>
        <dbReference type="Proteomes" id="UP001596303"/>
    </source>
</evidence>
<comment type="similarity">
    <text evidence="1">Belongs to the transferase hexapeptide repeat family.</text>
</comment>
<comment type="caution">
    <text evidence="5">The sequence shown here is derived from an EMBL/GenBank/DDBJ whole genome shotgun (WGS) entry which is preliminary data.</text>
</comment>
<dbReference type="EMBL" id="JBHSSW010000013">
    <property type="protein sequence ID" value="MFC6198773.1"/>
    <property type="molecule type" value="Genomic_DNA"/>
</dbReference>
<dbReference type="InterPro" id="IPR050179">
    <property type="entry name" value="Trans_hexapeptide_repeat"/>
</dbReference>
<feature type="domain" description="PglD N-terminal" evidence="4">
    <location>
        <begin position="12"/>
        <end position="87"/>
    </location>
</feature>
<dbReference type="Proteomes" id="UP001596303">
    <property type="component" value="Unassembled WGS sequence"/>
</dbReference>
<evidence type="ECO:0000259" key="4">
    <source>
        <dbReference type="Pfam" id="PF17836"/>
    </source>
</evidence>
<dbReference type="Pfam" id="PF17836">
    <property type="entry name" value="PglD_N"/>
    <property type="match status" value="1"/>
</dbReference>
<dbReference type="InterPro" id="IPR020019">
    <property type="entry name" value="AcTrfase_PglD-like"/>
</dbReference>
<dbReference type="PANTHER" id="PTHR43300:SF7">
    <property type="entry name" value="UDP-N-ACETYLBACILLOSAMINE N-ACETYLTRANSFERASE"/>
    <property type="match status" value="1"/>
</dbReference>
<dbReference type="InterPro" id="IPR011004">
    <property type="entry name" value="Trimer_LpxA-like_sf"/>
</dbReference>
<dbReference type="Gene3D" id="2.160.10.10">
    <property type="entry name" value="Hexapeptide repeat proteins"/>
    <property type="match status" value="2"/>
</dbReference>
<dbReference type="SUPFAM" id="SSF51161">
    <property type="entry name" value="Trimeric LpxA-like enzymes"/>
    <property type="match status" value="1"/>
</dbReference>
<evidence type="ECO:0000256" key="3">
    <source>
        <dbReference type="ARBA" id="ARBA00022737"/>
    </source>
</evidence>
<dbReference type="InterPro" id="IPR041561">
    <property type="entry name" value="PglD_N"/>
</dbReference>
<evidence type="ECO:0000256" key="1">
    <source>
        <dbReference type="ARBA" id="ARBA00007274"/>
    </source>
</evidence>
<gene>
    <name evidence="5" type="ORF">ACFQDM_11815</name>
</gene>
<keyword evidence="2" id="KW-0808">Transferase</keyword>
<dbReference type="CDD" id="cd03360">
    <property type="entry name" value="LbH_AT_putative"/>
    <property type="match status" value="1"/>
</dbReference>
<sequence length="211" mass="22278">MSRSNDLSLDTVIYGASDLGCSVYEMLQDVASTNLVGFLDDYLNFPKHNINAQVIGDHHYLSKRSQPINVIICIGDNTKRRFIFEKISQIDSVRFSGFIHPEAWIEKSARVSESAIVFPSAYVGAQCRIGSNTIVHPNSTISAYSSVGDFALIAPNASIGSGADISSGVLIGLGATVNPGVSIGESAKIGASAAVIKNVVAKRCVMGVPSA</sequence>
<dbReference type="Gene3D" id="3.40.50.20">
    <property type="match status" value="1"/>
</dbReference>
<protein>
    <submittedName>
        <fullName evidence="5">Acetyltransferase</fullName>
    </submittedName>
</protein>
<organism evidence="5 6">
    <name type="scientific">Ponticaulis profundi</name>
    <dbReference type="NCBI Taxonomy" id="2665222"/>
    <lineage>
        <taxon>Bacteria</taxon>
        <taxon>Pseudomonadati</taxon>
        <taxon>Pseudomonadota</taxon>
        <taxon>Alphaproteobacteria</taxon>
        <taxon>Hyphomonadales</taxon>
        <taxon>Hyphomonadaceae</taxon>
        <taxon>Ponticaulis</taxon>
    </lineage>
</organism>
<keyword evidence="6" id="KW-1185">Reference proteome</keyword>
<evidence type="ECO:0000313" key="5">
    <source>
        <dbReference type="EMBL" id="MFC6198773.1"/>
    </source>
</evidence>
<dbReference type="PROSITE" id="PS00101">
    <property type="entry name" value="HEXAPEP_TRANSFERASES"/>
    <property type="match status" value="1"/>
</dbReference>